<feature type="compositionally biased region" description="Low complexity" evidence="1">
    <location>
        <begin position="340"/>
        <end position="372"/>
    </location>
</feature>
<dbReference type="RefSeq" id="WP_013839628.1">
    <property type="nucleotide sequence ID" value="NC_015588.1"/>
</dbReference>
<evidence type="ECO:0000256" key="1">
    <source>
        <dbReference type="SAM" id="MobiDB-lite"/>
    </source>
</evidence>
<protein>
    <submittedName>
        <fullName evidence="3">Uncharacterized protein</fullName>
    </submittedName>
</protein>
<dbReference type="Proteomes" id="UP000009236">
    <property type="component" value="Chromosome"/>
</dbReference>
<dbReference type="HOGENOM" id="CLU_705332_0_0_11"/>
<proteinExistence type="predicted"/>
<name>F6FSS5_ISOV2</name>
<feature type="region of interest" description="Disordered" evidence="1">
    <location>
        <begin position="340"/>
        <end position="389"/>
    </location>
</feature>
<dbReference type="AlphaFoldDB" id="F6FSS5"/>
<feature type="compositionally biased region" description="Low complexity" evidence="1">
    <location>
        <begin position="234"/>
        <end position="250"/>
    </location>
</feature>
<evidence type="ECO:0000313" key="3">
    <source>
        <dbReference type="EMBL" id="AEG45237.1"/>
    </source>
</evidence>
<dbReference type="STRING" id="743718.Isova_2530"/>
<feature type="transmembrane region" description="Helical" evidence="2">
    <location>
        <begin position="155"/>
        <end position="175"/>
    </location>
</feature>
<gene>
    <name evidence="3" type="ordered locus">Isova_2530</name>
</gene>
<feature type="region of interest" description="Disordered" evidence="1">
    <location>
        <begin position="233"/>
        <end position="324"/>
    </location>
</feature>
<organism evidence="4">
    <name type="scientific">Isoptericola variabilis (strain 225)</name>
    <dbReference type="NCBI Taxonomy" id="743718"/>
    <lineage>
        <taxon>Bacteria</taxon>
        <taxon>Bacillati</taxon>
        <taxon>Actinomycetota</taxon>
        <taxon>Actinomycetes</taxon>
        <taxon>Micrococcales</taxon>
        <taxon>Promicromonosporaceae</taxon>
        <taxon>Isoptericola</taxon>
    </lineage>
</organism>
<evidence type="ECO:0000313" key="4">
    <source>
        <dbReference type="Proteomes" id="UP000009236"/>
    </source>
</evidence>
<dbReference type="EMBL" id="CP002810">
    <property type="protein sequence ID" value="AEG45237.1"/>
    <property type="molecule type" value="Genomic_DNA"/>
</dbReference>
<keyword evidence="2" id="KW-0472">Membrane</keyword>
<keyword evidence="2" id="KW-0812">Transmembrane</keyword>
<dbReference type="KEGG" id="iva:Isova_2530"/>
<evidence type="ECO:0000256" key="2">
    <source>
        <dbReference type="SAM" id="Phobius"/>
    </source>
</evidence>
<feature type="transmembrane region" description="Helical" evidence="2">
    <location>
        <begin position="6"/>
        <end position="22"/>
    </location>
</feature>
<keyword evidence="2" id="KW-1133">Transmembrane helix</keyword>
<accession>F6FSS5</accession>
<reference evidence="3 4" key="1">
    <citation type="submission" date="2011-05" db="EMBL/GenBank/DDBJ databases">
        <title>Complete sequence of Isoptericola variabilis 225.</title>
        <authorList>
            <consortium name="US DOE Joint Genome Institute"/>
            <person name="Lucas S."/>
            <person name="Han J."/>
            <person name="Lapidus A."/>
            <person name="Cheng J.-F."/>
            <person name="Goodwin L."/>
            <person name="Pitluck S."/>
            <person name="Peters L."/>
            <person name="Mikhailova N."/>
            <person name="Zeytun A."/>
            <person name="Han C."/>
            <person name="Tapia R."/>
            <person name="Land M."/>
            <person name="Hauser L."/>
            <person name="Kyrpides N."/>
            <person name="Ivanova N."/>
            <person name="Pagani I."/>
            <person name="Siebers A."/>
            <person name="Allgaier M."/>
            <person name="Thelen M."/>
            <person name="Hugenholtz P."/>
            <person name="Gladden J."/>
            <person name="Woyke T."/>
        </authorList>
    </citation>
    <scope>NUCLEOTIDE SEQUENCE [LARGE SCALE GENOMIC DNA]</scope>
    <source>
        <strain evidence="4">225</strain>
    </source>
</reference>
<keyword evidence="4" id="KW-1185">Reference proteome</keyword>
<sequence length="401" mass="41374">MESAAGLAALALFVLWLGYWVPQRLRHRQQLLESRVEDRFSGGLRVLAVAGGGPSAAIAPPAEPPQARPLLMASSPTVDAGGGERGMAQVPTGRALERRPATGATPAVRASRLALLERRAARARRRLVLTLLLVVLTAVGWTAVGLGYVHWWGGAAPTAMLALVLVLGRAAVVAARRADERWVAAQRAARREAVQARALANGGPYAPRNRARVTGRAVHPSATHTQMIPRVDAAARPASREPAAARARAVAAEDRAEPTTEPEPVLEPAEERAPTIIEQPAPGTRPGGVGGEAWDPVPVPLPTYVTKPEAPRREPKPLTGATPVASSATVAAAVAAAAATATASATGTGGATSEPPSGGEASADAAAASADELLADEAPRQRTETLGLPLEQILARRRAAG</sequence>
<dbReference type="eggNOG" id="ENOG5032MIC">
    <property type="taxonomic scope" value="Bacteria"/>
</dbReference>
<feature type="transmembrane region" description="Helical" evidence="2">
    <location>
        <begin position="127"/>
        <end position="149"/>
    </location>
</feature>